<gene>
    <name evidence="1" type="ORF">TRIADDRAFT_59760</name>
</gene>
<protein>
    <submittedName>
        <fullName evidence="1">Uncharacterized protein</fullName>
    </submittedName>
</protein>
<dbReference type="CTD" id="6757096"/>
<dbReference type="RefSeq" id="XP_002115748.1">
    <property type="nucleotide sequence ID" value="XM_002115712.1"/>
</dbReference>
<proteinExistence type="predicted"/>
<sequence>MFPFSKFDKKDSREFYPNVNHEFEKTSTYKAYGDLQVNVDDSSDEEEVDSKIEGFSVNEQWAKFINEKYQDVLKCLEIQDDRQNKTAIFLSFIVNAIGTYLLYSPQITRAYYLDKSINLGNSQIAKRSEIWEGIKGIVRSAINSSLAVIVDESFKTVTDHELVDNIDSDETKVIVESILREAEKDMTTFAKLLSVNRELYKKDGIKSEVVKMNNELQLLIYNTADIANIKILDAAKRNNKGSSSVEDLLNESTEKYHRRRTRLNSVISRNIVRKSRHEIIDRDRLLTEVERKLVELLQRNQNNLMTNIKVRDTIDNNFQFQFYDYADMLVAVRLHNRSQKRTLRNTQQGLLNDRAIIPTIGTWNFRNGLSAQGCEVIKRSNYKRVNLTLAYAIRSYEGIRYEIEDLKEYYLPEEITRNYWDICIAMCIRSTVNGRGVLLLENSDVSKVAIRRIKDLIARLALTMFGYEAARCPSTIITHQMILDLIIDGKLTWREALDGKIKSPSKGGYLPMSMENAGNLCRNIYLNYYRHYMPYPYRFEGASTIYNVEHLVDFLHREGEIIDMWLENVSSEREEISELTLPTNIASVISSKAEAWWRNGLQLHLN</sequence>
<keyword evidence="2" id="KW-1185">Reference proteome</keyword>
<evidence type="ECO:0000313" key="2">
    <source>
        <dbReference type="Proteomes" id="UP000009022"/>
    </source>
</evidence>
<dbReference type="AlphaFoldDB" id="B3S6C8"/>
<dbReference type="PhylomeDB" id="B3S6C8"/>
<dbReference type="GeneID" id="6757096"/>
<organism evidence="1 2">
    <name type="scientific">Trichoplax adhaerens</name>
    <name type="common">Trichoplax reptans</name>
    <dbReference type="NCBI Taxonomy" id="10228"/>
    <lineage>
        <taxon>Eukaryota</taxon>
        <taxon>Metazoa</taxon>
        <taxon>Placozoa</taxon>
        <taxon>Uniplacotomia</taxon>
        <taxon>Trichoplacea</taxon>
        <taxon>Trichoplacidae</taxon>
        <taxon>Trichoplax</taxon>
    </lineage>
</organism>
<reference evidence="1" key="1">
    <citation type="journal article" date="2008" name="Nature">
        <title>The Trichoplax genome and the nature of placozoans.</title>
        <authorList>
            <person name="Srivastava M."/>
            <person name="Begovic E."/>
            <person name="Chapman J."/>
            <person name="Putnam N.H."/>
            <person name="Hellsten U."/>
            <person name="Kawashima T."/>
            <person name="Kuo A."/>
            <person name="Mitros T."/>
            <person name="Salamov A."/>
            <person name="Carpenter M.L."/>
            <person name="Signorovitch A.Y."/>
            <person name="Moreno M.A."/>
            <person name="Kamm K."/>
            <person name="Grimwood J."/>
            <person name="Schmutz J."/>
            <person name="Shapiro H."/>
            <person name="Grigoriev I.V."/>
            <person name="Buss L.W."/>
            <person name="Schierwater B."/>
            <person name="Dellaporta S.L."/>
            <person name="Rokhsar D.S."/>
        </authorList>
    </citation>
    <scope>NUCLEOTIDE SEQUENCE [LARGE SCALE GENOMIC DNA]</scope>
    <source>
        <strain evidence="1">Grell-BS-1999</strain>
    </source>
</reference>
<accession>B3S6C8</accession>
<name>B3S6C8_TRIAD</name>
<dbReference type="Proteomes" id="UP000009022">
    <property type="component" value="Unassembled WGS sequence"/>
</dbReference>
<dbReference type="EMBL" id="DS985252">
    <property type="protein sequence ID" value="EDV21600.1"/>
    <property type="molecule type" value="Genomic_DNA"/>
</dbReference>
<dbReference type="HOGENOM" id="CLU_450818_0_0_1"/>
<dbReference type="KEGG" id="tad:TRIADDRAFT_59760"/>
<dbReference type="InParanoid" id="B3S6C8"/>
<evidence type="ECO:0000313" key="1">
    <source>
        <dbReference type="EMBL" id="EDV21600.1"/>
    </source>
</evidence>